<dbReference type="AlphaFoldDB" id="A0A8H3KS87"/>
<feature type="transmembrane region" description="Helical" evidence="1">
    <location>
        <begin position="73"/>
        <end position="93"/>
    </location>
</feature>
<feature type="transmembrane region" description="Helical" evidence="1">
    <location>
        <begin position="186"/>
        <end position="208"/>
    </location>
</feature>
<feature type="transmembrane region" description="Helical" evidence="1">
    <location>
        <begin position="41"/>
        <end position="67"/>
    </location>
</feature>
<feature type="transmembrane region" description="Helical" evidence="1">
    <location>
        <begin position="114"/>
        <end position="133"/>
    </location>
</feature>
<organism evidence="2 3">
    <name type="scientific">Rhizophagus clarus</name>
    <dbReference type="NCBI Taxonomy" id="94130"/>
    <lineage>
        <taxon>Eukaryota</taxon>
        <taxon>Fungi</taxon>
        <taxon>Fungi incertae sedis</taxon>
        <taxon>Mucoromycota</taxon>
        <taxon>Glomeromycotina</taxon>
        <taxon>Glomeromycetes</taxon>
        <taxon>Glomerales</taxon>
        <taxon>Glomeraceae</taxon>
        <taxon>Rhizophagus</taxon>
    </lineage>
</organism>
<accession>A0A8H3KS87</accession>
<protein>
    <submittedName>
        <fullName evidence="2">Uncharacterized protein</fullName>
    </submittedName>
</protein>
<feature type="transmembrane region" description="Helical" evidence="1">
    <location>
        <begin position="229"/>
        <end position="248"/>
    </location>
</feature>
<dbReference type="EMBL" id="BLAL01000011">
    <property type="protein sequence ID" value="GES73869.1"/>
    <property type="molecule type" value="Genomic_DNA"/>
</dbReference>
<gene>
    <name evidence="2" type="ORF">RCL2_000137700</name>
</gene>
<proteinExistence type="predicted"/>
<keyword evidence="1" id="KW-1133">Transmembrane helix</keyword>
<reference evidence="2" key="1">
    <citation type="submission" date="2019-10" db="EMBL/GenBank/DDBJ databases">
        <title>Conservation and host-specific expression of non-tandemly repeated heterogenous ribosome RNA gene in arbuscular mycorrhizal fungi.</title>
        <authorList>
            <person name="Maeda T."/>
            <person name="Kobayashi Y."/>
            <person name="Nakagawa T."/>
            <person name="Ezawa T."/>
            <person name="Yamaguchi K."/>
            <person name="Bino T."/>
            <person name="Nishimoto Y."/>
            <person name="Shigenobu S."/>
            <person name="Kawaguchi M."/>
        </authorList>
    </citation>
    <scope>NUCLEOTIDE SEQUENCE</scope>
    <source>
        <strain evidence="2">HR1</strain>
    </source>
</reference>
<dbReference type="OrthoDB" id="5586934at2759"/>
<sequence>MCGDSATTLRVANLISFALLTAVKGFTTFSDKQWTESAKDMTIYGVSYHFCIAAILNIIWLIIIWFIQQNERILIIMDTLVITTLFLFLYFIYDNLENYPTNSIANQIFVHATFKIYLAWTFITLIINFWIAIPTLNTIIISSIILAYLGFMGLYFLDYRKEAEFFIPATIVWALVGIAVKQYEIWPILAVSAFSIGLITGGVLRLIYEIYQNYHDKNALVELYFVLKNWLLNFLFTIILLRCFILYFTRCITLCFGYLRNYTVIT</sequence>
<feature type="transmembrane region" description="Helical" evidence="1">
    <location>
        <begin position="139"/>
        <end position="157"/>
    </location>
</feature>
<dbReference type="Proteomes" id="UP000615446">
    <property type="component" value="Unassembled WGS sequence"/>
</dbReference>
<keyword evidence="1" id="KW-0812">Transmembrane</keyword>
<comment type="caution">
    <text evidence="2">The sequence shown here is derived from an EMBL/GenBank/DDBJ whole genome shotgun (WGS) entry which is preliminary data.</text>
</comment>
<evidence type="ECO:0000256" key="1">
    <source>
        <dbReference type="SAM" id="Phobius"/>
    </source>
</evidence>
<evidence type="ECO:0000313" key="2">
    <source>
        <dbReference type="EMBL" id="GES73869.1"/>
    </source>
</evidence>
<keyword evidence="1" id="KW-0472">Membrane</keyword>
<evidence type="ECO:0000313" key="3">
    <source>
        <dbReference type="Proteomes" id="UP000615446"/>
    </source>
</evidence>
<feature type="transmembrane region" description="Helical" evidence="1">
    <location>
        <begin position="12"/>
        <end position="29"/>
    </location>
</feature>
<feature type="transmembrane region" description="Helical" evidence="1">
    <location>
        <begin position="164"/>
        <end position="180"/>
    </location>
</feature>
<name>A0A8H3KS87_9GLOM</name>